<dbReference type="AlphaFoldDB" id="A0A2T3AU28"/>
<sequence length="273" mass="31271">MDEERRTNIATALHQYRETVSQHNFNLLRIMMECMEEEPLPPQVPASVAEKLHVHELGRYLRCTIPESVKTPRDVLNDHVRAELTARLDGVLHRPVKWEQREEYFAGIQTRIAEKNVEVTEFPPADLEYLCTLVSGVTGPGLGTHHTVQQFAFVSAIGDYSLEEMVASVTVPIRGDEGGGYTEWTDVWADWEISIAFKIGGGERGWGGSYALYCRNEGNEQWKWRYGVHDEDWCSDVYDSVEEFLGFYAHFRETTEEQVRKSMISLKGILALR</sequence>
<keyword evidence="2" id="KW-1185">Reference proteome</keyword>
<evidence type="ECO:0000313" key="2">
    <source>
        <dbReference type="Proteomes" id="UP000241818"/>
    </source>
</evidence>
<dbReference type="EMBL" id="KZ679016">
    <property type="protein sequence ID" value="PSS10961.1"/>
    <property type="molecule type" value="Genomic_DNA"/>
</dbReference>
<dbReference type="GeneID" id="36574065"/>
<dbReference type="InParanoid" id="A0A2T3AU28"/>
<dbReference type="OrthoDB" id="5140754at2759"/>
<evidence type="ECO:0000313" key="1">
    <source>
        <dbReference type="EMBL" id="PSS10961.1"/>
    </source>
</evidence>
<name>A0A2T3AU28_AMORE</name>
<accession>A0A2T3AU28</accession>
<evidence type="ECO:0008006" key="3">
    <source>
        <dbReference type="Google" id="ProtNLM"/>
    </source>
</evidence>
<dbReference type="Proteomes" id="UP000241818">
    <property type="component" value="Unassembled WGS sequence"/>
</dbReference>
<proteinExistence type="predicted"/>
<dbReference type="RefSeq" id="XP_024718140.1">
    <property type="nucleotide sequence ID" value="XM_024865984.1"/>
</dbReference>
<reference evidence="1 2" key="1">
    <citation type="journal article" date="2018" name="New Phytol.">
        <title>Comparative genomics and transcriptomics depict ericoid mycorrhizal fungi as versatile saprotrophs and plant mutualists.</title>
        <authorList>
            <person name="Martino E."/>
            <person name="Morin E."/>
            <person name="Grelet G.A."/>
            <person name="Kuo A."/>
            <person name="Kohler A."/>
            <person name="Daghino S."/>
            <person name="Barry K.W."/>
            <person name="Cichocki N."/>
            <person name="Clum A."/>
            <person name="Dockter R.B."/>
            <person name="Hainaut M."/>
            <person name="Kuo R.C."/>
            <person name="LaButti K."/>
            <person name="Lindahl B.D."/>
            <person name="Lindquist E.A."/>
            <person name="Lipzen A."/>
            <person name="Khouja H.R."/>
            <person name="Magnuson J."/>
            <person name="Murat C."/>
            <person name="Ohm R.A."/>
            <person name="Singer S.W."/>
            <person name="Spatafora J.W."/>
            <person name="Wang M."/>
            <person name="Veneault-Fourrey C."/>
            <person name="Henrissat B."/>
            <person name="Grigoriev I.V."/>
            <person name="Martin F.M."/>
            <person name="Perotto S."/>
        </authorList>
    </citation>
    <scope>NUCLEOTIDE SEQUENCE [LARGE SCALE GENOMIC DNA]</scope>
    <source>
        <strain evidence="1 2">ATCC 22711</strain>
    </source>
</reference>
<organism evidence="1 2">
    <name type="scientific">Amorphotheca resinae ATCC 22711</name>
    <dbReference type="NCBI Taxonomy" id="857342"/>
    <lineage>
        <taxon>Eukaryota</taxon>
        <taxon>Fungi</taxon>
        <taxon>Dikarya</taxon>
        <taxon>Ascomycota</taxon>
        <taxon>Pezizomycotina</taxon>
        <taxon>Leotiomycetes</taxon>
        <taxon>Helotiales</taxon>
        <taxon>Amorphothecaceae</taxon>
        <taxon>Amorphotheca</taxon>
    </lineage>
</organism>
<gene>
    <name evidence="1" type="ORF">M430DRAFT_30836</name>
</gene>
<protein>
    <recommendedName>
        <fullName evidence="3">Knr4/Smi1-like domain-containing protein</fullName>
    </recommendedName>
</protein>